<sequence>MTDWIDEKAFKLLWRSLTKAGWRARPSTGLNSGHTYVKPGVKGQLQEDRAGVEYFVGPKALWTFATREGLIPPLSSPPRSFANTGRPPMGKQAAYAAAQKRLPPVPPIFNSTTSAVTAPTEQGGGVNVTNAVDLDAFDSPPAHALVSQEEAESVSDPVEAPVDLSDSYESEVELDNEFEDDSSEFAQDDAAMRAMASSGWEIYDQNHSSDLQLAGASDLYDGSWGLTRSSAAFASSPLGMFFYFLPKKLWYQIAEASEAYRIECIPSVAAAQRAKQLEAHTKDRTKPVLPLEVLVDKLKKTRSIKPHEILHVVGLLIVQSHIRP</sequence>
<organism evidence="1 2">
    <name type="scientific">Phytophthora nicotianae (strain INRA-310)</name>
    <name type="common">Phytophthora parasitica</name>
    <dbReference type="NCBI Taxonomy" id="761204"/>
    <lineage>
        <taxon>Eukaryota</taxon>
        <taxon>Sar</taxon>
        <taxon>Stramenopiles</taxon>
        <taxon>Oomycota</taxon>
        <taxon>Peronosporomycetes</taxon>
        <taxon>Peronosporales</taxon>
        <taxon>Peronosporaceae</taxon>
        <taxon>Phytophthora</taxon>
    </lineage>
</organism>
<dbReference type="GeneID" id="20192238"/>
<dbReference type="Proteomes" id="UP000018817">
    <property type="component" value="Unassembled WGS sequence"/>
</dbReference>
<protein>
    <submittedName>
        <fullName evidence="1">Uncharacterized protein</fullName>
    </submittedName>
</protein>
<evidence type="ECO:0000313" key="2">
    <source>
        <dbReference type="Proteomes" id="UP000018817"/>
    </source>
</evidence>
<dbReference type="OrthoDB" id="128872at2759"/>
<dbReference type="OMA" id="MIANNTT"/>
<dbReference type="EMBL" id="KI669605">
    <property type="protein sequence ID" value="ETN04199.1"/>
    <property type="molecule type" value="Genomic_DNA"/>
</dbReference>
<dbReference type="RefSeq" id="XP_008910500.1">
    <property type="nucleotide sequence ID" value="XM_008912252.1"/>
</dbReference>
<dbReference type="AlphaFoldDB" id="W2PVE6"/>
<proteinExistence type="predicted"/>
<evidence type="ECO:0000313" key="1">
    <source>
        <dbReference type="EMBL" id="ETN04199.1"/>
    </source>
</evidence>
<dbReference type="PANTHER" id="PTHR37069">
    <property type="entry name" value="DDE_TNP_1_7 DOMAIN-CONTAINING PROTEIN"/>
    <property type="match status" value="1"/>
</dbReference>
<accession>W2PVE6</accession>
<reference evidence="2" key="1">
    <citation type="submission" date="2011-12" db="EMBL/GenBank/DDBJ databases">
        <authorList>
            <consortium name="The Broad Institute Genome Sequencing Platform"/>
            <person name="Russ C."/>
            <person name="Tyler B."/>
            <person name="Panabieres F."/>
            <person name="Shan W."/>
            <person name="Tripathy S."/>
            <person name="Grunwald N."/>
            <person name="Machado M."/>
            <person name="Young S.K."/>
            <person name="Zeng Q."/>
            <person name="Gargeya S."/>
            <person name="Fitzgerald M."/>
            <person name="Haas B."/>
            <person name="Abouelleil A."/>
            <person name="Alvarado L."/>
            <person name="Arachchi H.M."/>
            <person name="Berlin A."/>
            <person name="Chapman S.B."/>
            <person name="Gearin G."/>
            <person name="Goldberg J."/>
            <person name="Griggs A."/>
            <person name="Gujja S."/>
            <person name="Hansen M."/>
            <person name="Heiman D."/>
            <person name="Howarth C."/>
            <person name="Larimer J."/>
            <person name="Lui A."/>
            <person name="MacDonald P.J.P."/>
            <person name="McCowen C."/>
            <person name="Montmayeur A."/>
            <person name="Murphy C."/>
            <person name="Neiman D."/>
            <person name="Pearson M."/>
            <person name="Priest M."/>
            <person name="Roberts A."/>
            <person name="Saif S."/>
            <person name="Shea T."/>
            <person name="Sisk P."/>
            <person name="Stolte C."/>
            <person name="Sykes S."/>
            <person name="Wortman J."/>
            <person name="Nusbaum C."/>
            <person name="Birren B."/>
        </authorList>
    </citation>
    <scope>NUCLEOTIDE SEQUENCE [LARGE SCALE GENOMIC DNA]</scope>
    <source>
        <strain evidence="2">INRA-310</strain>
    </source>
</reference>
<reference evidence="1 2" key="2">
    <citation type="submission" date="2013-11" db="EMBL/GenBank/DDBJ databases">
        <title>The Genome Sequence of Phytophthora parasitica INRA-310.</title>
        <authorList>
            <consortium name="The Broad Institute Genomics Platform"/>
            <person name="Russ C."/>
            <person name="Tyler B."/>
            <person name="Panabieres F."/>
            <person name="Shan W."/>
            <person name="Tripathy S."/>
            <person name="Grunwald N."/>
            <person name="Machado M."/>
            <person name="Johnson C.S."/>
            <person name="Arredondo F."/>
            <person name="Hong C."/>
            <person name="Coffey M."/>
            <person name="Young S.K."/>
            <person name="Zeng Q."/>
            <person name="Gargeya S."/>
            <person name="Fitzgerald M."/>
            <person name="Abouelleil A."/>
            <person name="Alvarado L."/>
            <person name="Chapman S.B."/>
            <person name="Gainer-Dewar J."/>
            <person name="Goldberg J."/>
            <person name="Griggs A."/>
            <person name="Gujja S."/>
            <person name="Hansen M."/>
            <person name="Howarth C."/>
            <person name="Imamovic A."/>
            <person name="Ireland A."/>
            <person name="Larimer J."/>
            <person name="McCowan C."/>
            <person name="Murphy C."/>
            <person name="Pearson M."/>
            <person name="Poon T.W."/>
            <person name="Priest M."/>
            <person name="Roberts A."/>
            <person name="Saif S."/>
            <person name="Shea T."/>
            <person name="Sykes S."/>
            <person name="Wortman J."/>
            <person name="Nusbaum C."/>
            <person name="Birren B."/>
        </authorList>
    </citation>
    <scope>NUCLEOTIDE SEQUENCE [LARGE SCALE GENOMIC DNA]</scope>
    <source>
        <strain evidence="1 2">INRA-310</strain>
    </source>
</reference>
<name>W2PVE6_PHYN3</name>
<dbReference type="PANTHER" id="PTHR37069:SF2">
    <property type="entry name" value="PIGGYBAC TRANSPOSABLE ELEMENT-DERIVED PROTEIN DOMAIN-CONTAINING PROTEIN"/>
    <property type="match status" value="1"/>
</dbReference>
<dbReference type="VEuPathDB" id="FungiDB:PPTG_23639"/>
<gene>
    <name evidence="1" type="ORF">PPTG_23639</name>
</gene>